<keyword evidence="3" id="KW-1185">Reference proteome</keyword>
<comment type="caution">
    <text evidence="2">The sequence shown here is derived from an EMBL/GenBank/DDBJ whole genome shotgun (WGS) entry which is preliminary data.</text>
</comment>
<name>A0A5C6PLL9_9TELE</name>
<accession>A0A5C6PLL9</accession>
<reference evidence="2 3" key="1">
    <citation type="submission" date="2019-04" db="EMBL/GenBank/DDBJ databases">
        <title>Chromosome genome assembly for Takifugu flavidus.</title>
        <authorList>
            <person name="Xiao S."/>
        </authorList>
    </citation>
    <scope>NUCLEOTIDE SEQUENCE [LARGE SCALE GENOMIC DNA]</scope>
    <source>
        <strain evidence="2">HTHZ2018</strain>
        <tissue evidence="2">Muscle</tissue>
    </source>
</reference>
<feature type="compositionally biased region" description="Low complexity" evidence="1">
    <location>
        <begin position="71"/>
        <end position="81"/>
    </location>
</feature>
<organism evidence="2 3">
    <name type="scientific">Takifugu flavidus</name>
    <name type="common">sansaifugu</name>
    <dbReference type="NCBI Taxonomy" id="433684"/>
    <lineage>
        <taxon>Eukaryota</taxon>
        <taxon>Metazoa</taxon>
        <taxon>Chordata</taxon>
        <taxon>Craniata</taxon>
        <taxon>Vertebrata</taxon>
        <taxon>Euteleostomi</taxon>
        <taxon>Actinopterygii</taxon>
        <taxon>Neopterygii</taxon>
        <taxon>Teleostei</taxon>
        <taxon>Neoteleostei</taxon>
        <taxon>Acanthomorphata</taxon>
        <taxon>Eupercaria</taxon>
        <taxon>Tetraodontiformes</taxon>
        <taxon>Tetradontoidea</taxon>
        <taxon>Tetraodontidae</taxon>
        <taxon>Takifugu</taxon>
    </lineage>
</organism>
<dbReference type="AlphaFoldDB" id="A0A5C6PLL9"/>
<dbReference type="Proteomes" id="UP000324091">
    <property type="component" value="Chromosome 10"/>
</dbReference>
<proteinExistence type="predicted"/>
<feature type="compositionally biased region" description="Basic and acidic residues" evidence="1">
    <location>
        <begin position="27"/>
        <end position="38"/>
    </location>
</feature>
<gene>
    <name evidence="2" type="ORF">D4764_10G0008490</name>
</gene>
<feature type="region of interest" description="Disordered" evidence="1">
    <location>
        <begin position="71"/>
        <end position="93"/>
    </location>
</feature>
<feature type="compositionally biased region" description="Polar residues" evidence="1">
    <location>
        <begin position="9"/>
        <end position="20"/>
    </location>
</feature>
<dbReference type="EMBL" id="RHFK02000002">
    <property type="protein sequence ID" value="TWW79819.1"/>
    <property type="molecule type" value="Genomic_DNA"/>
</dbReference>
<sequence length="103" mass="11272">MAGVDGLTGDQSQEQETAGLSVQEFFQRARETGEHPEHQPALGQLQLPLPTSPPPINLSMKIHPNFHVSQLKSVSPSSLSPPSKPPPPCRLIDDRPAYRVRCL</sequence>
<feature type="region of interest" description="Disordered" evidence="1">
    <location>
        <begin position="1"/>
        <end position="57"/>
    </location>
</feature>
<feature type="compositionally biased region" description="Low complexity" evidence="1">
    <location>
        <begin position="39"/>
        <end position="49"/>
    </location>
</feature>
<protein>
    <submittedName>
        <fullName evidence="2">Uncharacterized protein</fullName>
    </submittedName>
</protein>
<evidence type="ECO:0000313" key="3">
    <source>
        <dbReference type="Proteomes" id="UP000324091"/>
    </source>
</evidence>
<evidence type="ECO:0000256" key="1">
    <source>
        <dbReference type="SAM" id="MobiDB-lite"/>
    </source>
</evidence>
<evidence type="ECO:0000313" key="2">
    <source>
        <dbReference type="EMBL" id="TWW79819.1"/>
    </source>
</evidence>